<comment type="caution">
    <text evidence="1">The sequence shown here is derived from an EMBL/GenBank/DDBJ whole genome shotgun (WGS) entry which is preliminary data.</text>
</comment>
<organism evidence="1 2">
    <name type="scientific">Curtobacterium oceanosedimentum</name>
    <dbReference type="NCBI Taxonomy" id="465820"/>
    <lineage>
        <taxon>Bacteria</taxon>
        <taxon>Bacillati</taxon>
        <taxon>Actinomycetota</taxon>
        <taxon>Actinomycetes</taxon>
        <taxon>Micrococcales</taxon>
        <taxon>Microbacteriaceae</taxon>
        <taxon>Curtobacterium</taxon>
    </lineage>
</organism>
<dbReference type="EMBL" id="LDRC01000081">
    <property type="protein sequence ID" value="KTR49990.1"/>
    <property type="molecule type" value="Genomic_DNA"/>
</dbReference>
<gene>
    <name evidence="1" type="ORF">NS359_13945</name>
</gene>
<evidence type="ECO:0000313" key="1">
    <source>
        <dbReference type="EMBL" id="KTR49990.1"/>
    </source>
</evidence>
<accession>A0A147DMT4</accession>
<dbReference type="AlphaFoldDB" id="A0A147DMT4"/>
<dbReference type="Proteomes" id="UP000072763">
    <property type="component" value="Unassembled WGS sequence"/>
</dbReference>
<dbReference type="STRING" id="465820.NS263_13180"/>
<dbReference type="RefSeq" id="WP_058750522.1">
    <property type="nucleotide sequence ID" value="NZ_LDRC01000081.1"/>
</dbReference>
<reference evidence="1 2" key="1">
    <citation type="journal article" date="2016" name="Front. Microbiol.">
        <title>Genomic Resource of Rice Seed Associated Bacteria.</title>
        <authorList>
            <person name="Midha S."/>
            <person name="Bansal K."/>
            <person name="Sharma S."/>
            <person name="Kumar N."/>
            <person name="Patil P.P."/>
            <person name="Chaudhry V."/>
            <person name="Patil P.B."/>
        </authorList>
    </citation>
    <scope>NUCLEOTIDE SEQUENCE [LARGE SCALE GENOMIC DNA]</scope>
    <source>
        <strain evidence="1 2">NS359</strain>
    </source>
</reference>
<dbReference type="OrthoDB" id="5020835at2"/>
<protein>
    <submittedName>
        <fullName evidence="1">Uncharacterized protein</fullName>
    </submittedName>
</protein>
<name>A0A147DMT4_9MICO</name>
<dbReference type="PATRIC" id="fig|465820.4.peg.3156"/>
<evidence type="ECO:0000313" key="2">
    <source>
        <dbReference type="Proteomes" id="UP000072763"/>
    </source>
</evidence>
<proteinExistence type="predicted"/>
<sequence>MSRRSRRDRRQRARWVEGLRAGIGVAHLIASRGSTGRVAVFGRVLGARQLVQAALLTRAASPEAHVLGATVDATHGVSMVPLVALDRQTRGFAARQLVVAVVLTALEVGLVGTGRRRPRRR</sequence>